<dbReference type="Proteomes" id="UP000772434">
    <property type="component" value="Unassembled WGS sequence"/>
</dbReference>
<comment type="caution">
    <text evidence="1">The sequence shown here is derived from an EMBL/GenBank/DDBJ whole genome shotgun (WGS) entry which is preliminary data.</text>
</comment>
<name>A0A9P5PID5_9AGAR</name>
<accession>A0A9P5PID5</accession>
<protein>
    <submittedName>
        <fullName evidence="1">Uncharacterized protein</fullName>
    </submittedName>
</protein>
<reference evidence="1" key="1">
    <citation type="submission" date="2020-11" db="EMBL/GenBank/DDBJ databases">
        <authorList>
            <consortium name="DOE Joint Genome Institute"/>
            <person name="Ahrendt S."/>
            <person name="Riley R."/>
            <person name="Andreopoulos W."/>
            <person name="Labutti K."/>
            <person name="Pangilinan J."/>
            <person name="Ruiz-Duenas F.J."/>
            <person name="Barrasa J.M."/>
            <person name="Sanchez-Garcia M."/>
            <person name="Camarero S."/>
            <person name="Miyauchi S."/>
            <person name="Serrano A."/>
            <person name="Linde D."/>
            <person name="Babiker R."/>
            <person name="Drula E."/>
            <person name="Ayuso-Fernandez I."/>
            <person name="Pacheco R."/>
            <person name="Padilla G."/>
            <person name="Ferreira P."/>
            <person name="Barriuso J."/>
            <person name="Kellner H."/>
            <person name="Castanera R."/>
            <person name="Alfaro M."/>
            <person name="Ramirez L."/>
            <person name="Pisabarro A.G."/>
            <person name="Kuo A."/>
            <person name="Tritt A."/>
            <person name="Lipzen A."/>
            <person name="He G."/>
            <person name="Yan M."/>
            <person name="Ng V."/>
            <person name="Cullen D."/>
            <person name="Martin F."/>
            <person name="Rosso M.-N."/>
            <person name="Henrissat B."/>
            <person name="Hibbett D."/>
            <person name="Martinez A.T."/>
            <person name="Grigoriev I.V."/>
        </authorList>
    </citation>
    <scope>NUCLEOTIDE SEQUENCE</scope>
    <source>
        <strain evidence="1">AH 40177</strain>
    </source>
</reference>
<gene>
    <name evidence="1" type="ORF">BDP27DRAFT_208881</name>
</gene>
<keyword evidence="2" id="KW-1185">Reference proteome</keyword>
<dbReference type="EMBL" id="JADNRY010000135">
    <property type="protein sequence ID" value="KAF9063943.1"/>
    <property type="molecule type" value="Genomic_DNA"/>
</dbReference>
<proteinExistence type="predicted"/>
<sequence>MFCYCIWGEGPGDILPFEGANRRTTTSLVSSRSVLIFLFFDIRSLYLHCSHSQRFRLVRSLGSSPLYYVRVPHSRNFLPSSSSFPFSLSSGITCPFGAYTPYCPAFSSFSLLSRVSTLFIDHLLLLLRIDPNTNLTSSSVPTTEEPPESVPRSFPELYSRNKHFLSLGRTFAATELAHATHVLLAFDWNRTNGDRVNVKYTNRRMKGNRISIRY</sequence>
<organism evidence="1 2">
    <name type="scientific">Rhodocollybia butyracea</name>
    <dbReference type="NCBI Taxonomy" id="206335"/>
    <lineage>
        <taxon>Eukaryota</taxon>
        <taxon>Fungi</taxon>
        <taxon>Dikarya</taxon>
        <taxon>Basidiomycota</taxon>
        <taxon>Agaricomycotina</taxon>
        <taxon>Agaricomycetes</taxon>
        <taxon>Agaricomycetidae</taxon>
        <taxon>Agaricales</taxon>
        <taxon>Marasmiineae</taxon>
        <taxon>Omphalotaceae</taxon>
        <taxon>Rhodocollybia</taxon>
    </lineage>
</organism>
<evidence type="ECO:0000313" key="1">
    <source>
        <dbReference type="EMBL" id="KAF9063943.1"/>
    </source>
</evidence>
<dbReference type="AlphaFoldDB" id="A0A9P5PID5"/>
<evidence type="ECO:0000313" key="2">
    <source>
        <dbReference type="Proteomes" id="UP000772434"/>
    </source>
</evidence>